<name>A0A1H7LD33_9HYPH</name>
<dbReference type="SUPFAM" id="SSF53383">
    <property type="entry name" value="PLP-dependent transferases"/>
    <property type="match status" value="1"/>
</dbReference>
<sequence length="403" mass="44341">MDQMTKVPATLGRPPFDLSAEFSRFRQSWPSSLHFAAHSHHFWPDATRAAHLRAWDDAARLVDGKWQEVLGPVWQKVAQGVARHLNLPGIDGLVPANNTHEFVNRLLSCLPRERKPRILTSDAEFHSFRRQIERLAEDGLIELTVVPAEPFAGLTERLVAAAQTGPGPDMVFVSQVHFNSGYALTDLEGLVHSVSAPGRLVVIDGYHGFLARPTDLSGIADKAFYIAGGYKYAMSGEGACFMHCPPGFAMRPRDTGWYASFGALAGAQGEIGYAENGWRFMGATFDPSGLYRMGAMFDWLDAKGLDAAAIHAHAHALQAIFAEGLARQPCGVLALENLVVQLDEPARGNFLTFRHTDAALWHEKLKQAGITVDLRGDRLRVGFGLYQTEGDVKLLLERMLTSR</sequence>
<keyword evidence="1" id="KW-0663">Pyridoxal phosphate</keyword>
<keyword evidence="4" id="KW-1185">Reference proteome</keyword>
<proteinExistence type="predicted"/>
<dbReference type="InterPro" id="IPR000192">
    <property type="entry name" value="Aminotrans_V_dom"/>
</dbReference>
<gene>
    <name evidence="3" type="ORF">SAMN04515666_102475</name>
</gene>
<evidence type="ECO:0000313" key="4">
    <source>
        <dbReference type="Proteomes" id="UP000199664"/>
    </source>
</evidence>
<dbReference type="InterPro" id="IPR015424">
    <property type="entry name" value="PyrdxlP-dep_Trfase"/>
</dbReference>
<accession>A0A1H7LD33</accession>
<dbReference type="Gene3D" id="3.40.640.10">
    <property type="entry name" value="Type I PLP-dependent aspartate aminotransferase-like (Major domain)"/>
    <property type="match status" value="1"/>
</dbReference>
<dbReference type="Gene3D" id="3.90.1150.10">
    <property type="entry name" value="Aspartate Aminotransferase, domain 1"/>
    <property type="match status" value="1"/>
</dbReference>
<dbReference type="Proteomes" id="UP000199664">
    <property type="component" value="Unassembled WGS sequence"/>
</dbReference>
<dbReference type="RefSeq" id="WP_244543739.1">
    <property type="nucleotide sequence ID" value="NZ_FOAN01000002.1"/>
</dbReference>
<dbReference type="PANTHER" id="PTHR43586">
    <property type="entry name" value="CYSTEINE DESULFURASE"/>
    <property type="match status" value="1"/>
</dbReference>
<dbReference type="PANTHER" id="PTHR43586:SF8">
    <property type="entry name" value="CYSTEINE DESULFURASE 1, CHLOROPLASTIC"/>
    <property type="match status" value="1"/>
</dbReference>
<reference evidence="4" key="1">
    <citation type="submission" date="2016-10" db="EMBL/GenBank/DDBJ databases">
        <authorList>
            <person name="Varghese N."/>
            <person name="Submissions S."/>
        </authorList>
    </citation>
    <scope>NUCLEOTIDE SEQUENCE [LARGE SCALE GENOMIC DNA]</scope>
    <source>
        <strain evidence="4">LMG 26383,CCUG 61248,R- 45681</strain>
    </source>
</reference>
<evidence type="ECO:0000259" key="2">
    <source>
        <dbReference type="Pfam" id="PF00266"/>
    </source>
</evidence>
<protein>
    <submittedName>
        <fullName evidence="3">Selenocysteine lyase/Cysteine desulfurase</fullName>
    </submittedName>
</protein>
<dbReference type="GO" id="GO:0016829">
    <property type="term" value="F:lyase activity"/>
    <property type="evidence" value="ECO:0007669"/>
    <property type="project" value="UniProtKB-KW"/>
</dbReference>
<evidence type="ECO:0000256" key="1">
    <source>
        <dbReference type="ARBA" id="ARBA00022898"/>
    </source>
</evidence>
<feature type="domain" description="Aminotransferase class V" evidence="2">
    <location>
        <begin position="81"/>
        <end position="374"/>
    </location>
</feature>
<organism evidence="3 4">
    <name type="scientific">Bosea lupini</name>
    <dbReference type="NCBI Taxonomy" id="1036779"/>
    <lineage>
        <taxon>Bacteria</taxon>
        <taxon>Pseudomonadati</taxon>
        <taxon>Pseudomonadota</taxon>
        <taxon>Alphaproteobacteria</taxon>
        <taxon>Hyphomicrobiales</taxon>
        <taxon>Boseaceae</taxon>
        <taxon>Bosea</taxon>
    </lineage>
</organism>
<dbReference type="EMBL" id="FOAN01000002">
    <property type="protein sequence ID" value="SEK96227.1"/>
    <property type="molecule type" value="Genomic_DNA"/>
</dbReference>
<dbReference type="InterPro" id="IPR015422">
    <property type="entry name" value="PyrdxlP-dep_Trfase_small"/>
</dbReference>
<dbReference type="AlphaFoldDB" id="A0A1H7LD33"/>
<evidence type="ECO:0000313" key="3">
    <source>
        <dbReference type="EMBL" id="SEK96227.1"/>
    </source>
</evidence>
<dbReference type="InterPro" id="IPR015421">
    <property type="entry name" value="PyrdxlP-dep_Trfase_major"/>
</dbReference>
<keyword evidence="3" id="KW-0456">Lyase</keyword>
<dbReference type="STRING" id="1036779.SAMN04515666_102475"/>
<dbReference type="Pfam" id="PF00266">
    <property type="entry name" value="Aminotran_5"/>
    <property type="match status" value="1"/>
</dbReference>